<name>A0A821WRZ9_9BILA</name>
<accession>A0A821WRZ9</accession>
<protein>
    <submittedName>
        <fullName evidence="2">Uncharacterized protein</fullName>
    </submittedName>
</protein>
<evidence type="ECO:0000256" key="1">
    <source>
        <dbReference type="SAM" id="MobiDB-lite"/>
    </source>
</evidence>
<feature type="region of interest" description="Disordered" evidence="1">
    <location>
        <begin position="75"/>
        <end position="97"/>
    </location>
</feature>
<comment type="caution">
    <text evidence="2">The sequence shown here is derived from an EMBL/GenBank/DDBJ whole genome shotgun (WGS) entry which is preliminary data.</text>
</comment>
<sequence>MTSSIRLKGMAVILIRPPPLPIFIVLVELCRKLFFTDDRLLFSVISEFCTSPDGLNCIMIEDADFILGIGLQQQQQRDKNSSRNLIRNLSKGEKTDT</sequence>
<dbReference type="EMBL" id="CAJOBR010020497">
    <property type="protein sequence ID" value="CAF4930157.1"/>
    <property type="molecule type" value="Genomic_DNA"/>
</dbReference>
<organism evidence="2 3">
    <name type="scientific">Rotaria socialis</name>
    <dbReference type="NCBI Taxonomy" id="392032"/>
    <lineage>
        <taxon>Eukaryota</taxon>
        <taxon>Metazoa</taxon>
        <taxon>Spiralia</taxon>
        <taxon>Gnathifera</taxon>
        <taxon>Rotifera</taxon>
        <taxon>Eurotatoria</taxon>
        <taxon>Bdelloidea</taxon>
        <taxon>Philodinida</taxon>
        <taxon>Philodinidae</taxon>
        <taxon>Rotaria</taxon>
    </lineage>
</organism>
<gene>
    <name evidence="2" type="ORF">QYT958_LOCUS31962</name>
</gene>
<proteinExistence type="predicted"/>
<dbReference type="Proteomes" id="UP000663848">
    <property type="component" value="Unassembled WGS sequence"/>
</dbReference>
<evidence type="ECO:0000313" key="2">
    <source>
        <dbReference type="EMBL" id="CAF4930157.1"/>
    </source>
</evidence>
<reference evidence="2" key="1">
    <citation type="submission" date="2021-02" db="EMBL/GenBank/DDBJ databases">
        <authorList>
            <person name="Nowell W R."/>
        </authorList>
    </citation>
    <scope>NUCLEOTIDE SEQUENCE</scope>
</reference>
<dbReference type="AlphaFoldDB" id="A0A821WRZ9"/>
<evidence type="ECO:0000313" key="3">
    <source>
        <dbReference type="Proteomes" id="UP000663848"/>
    </source>
</evidence>